<evidence type="ECO:0000313" key="1">
    <source>
        <dbReference type="EMBL" id="CAB5662539.1"/>
    </source>
</evidence>
<organism evidence="1 2">
    <name type="scientific">Providencia rettgeri</name>
    <dbReference type="NCBI Taxonomy" id="587"/>
    <lineage>
        <taxon>Bacteria</taxon>
        <taxon>Pseudomonadati</taxon>
        <taxon>Pseudomonadota</taxon>
        <taxon>Gammaproteobacteria</taxon>
        <taxon>Enterobacterales</taxon>
        <taxon>Morganellaceae</taxon>
        <taxon>Providencia</taxon>
    </lineage>
</organism>
<dbReference type="InterPro" id="IPR008514">
    <property type="entry name" value="T6SS_Hcp"/>
</dbReference>
<dbReference type="InterPro" id="IPR036624">
    <property type="entry name" value="Hcp1-lik_sf"/>
</dbReference>
<reference evidence="1" key="1">
    <citation type="submission" date="2020-05" db="EMBL/GenBank/DDBJ databases">
        <authorList>
            <person name="Delgado-Blas J."/>
        </authorList>
    </citation>
    <scope>NUCLEOTIDE SEQUENCE</scope>
    <source>
        <strain evidence="1">BB1453</strain>
    </source>
</reference>
<dbReference type="EMBL" id="CAHPSF010000001">
    <property type="protein sequence ID" value="CAB5662539.1"/>
    <property type="molecule type" value="Genomic_DNA"/>
</dbReference>
<evidence type="ECO:0000313" key="2">
    <source>
        <dbReference type="Proteomes" id="UP000834611"/>
    </source>
</evidence>
<sequence length="175" mass="19199">MPTPCYISIEGKTQGNITAGAFTADSVGNIYVQGHEDQMLVQEFSHVVTVPTDPQSGQPSGQRAHKPFRFTVALNKAVPLLYNALASGEMLPKVELKWYRTSVEGKQEHFFTTTLTDATIVNIDCQMPHCQDPAKADFTQLIEVSLSYRKVDWEHTVAGTSGAGLARTARSVIPF</sequence>
<dbReference type="InterPro" id="IPR052947">
    <property type="entry name" value="T6SS_Hcp1_domain"/>
</dbReference>
<dbReference type="NCBIfam" id="TIGR03344">
    <property type="entry name" value="VI_effect_Hcp1"/>
    <property type="match status" value="1"/>
</dbReference>
<comment type="caution">
    <text evidence="1">The sequence shown here is derived from an EMBL/GenBank/DDBJ whole genome shotgun (WGS) entry which is preliminary data.</text>
</comment>
<dbReference type="SUPFAM" id="SSF141452">
    <property type="entry name" value="Hcp1-like"/>
    <property type="match status" value="1"/>
</dbReference>
<name>A0A9N8CZQ6_PRORE</name>
<protein>
    <submittedName>
        <fullName evidence="1">Secreted protein hcp</fullName>
    </submittedName>
</protein>
<dbReference type="PANTHER" id="PTHR34319:SF6">
    <property type="entry name" value="MAJOR EXPORTED PROTEIN"/>
    <property type="match status" value="1"/>
</dbReference>
<proteinExistence type="predicted"/>
<dbReference type="AlphaFoldDB" id="A0A9N8CZQ6"/>
<gene>
    <name evidence="1" type="primary">hcpA_2</name>
    <name evidence="1" type="ORF">GHA_00292</name>
</gene>
<dbReference type="PANTHER" id="PTHR34319">
    <property type="entry name" value="MAJOR EXPORTED PROTEIN"/>
    <property type="match status" value="1"/>
</dbReference>
<dbReference type="Pfam" id="PF05638">
    <property type="entry name" value="T6SS_HCP"/>
    <property type="match status" value="1"/>
</dbReference>
<dbReference type="Proteomes" id="UP000834611">
    <property type="component" value="Unassembled WGS sequence"/>
</dbReference>
<accession>A0A9N8CZQ6</accession>
<dbReference type="Gene3D" id="2.30.110.20">
    <property type="entry name" value="Hcp1-like"/>
    <property type="match status" value="1"/>
</dbReference>